<dbReference type="SUPFAM" id="SSF64005">
    <property type="entry name" value="Undecaprenyl diphosphate synthase"/>
    <property type="match status" value="1"/>
</dbReference>
<dbReference type="InterPro" id="IPR018520">
    <property type="entry name" value="UPP_synth-like_CS"/>
</dbReference>
<evidence type="ECO:0000313" key="4">
    <source>
        <dbReference type="Proteomes" id="UP000176803"/>
    </source>
</evidence>
<feature type="binding site" evidence="2">
    <location>
        <begin position="16"/>
        <end position="19"/>
    </location>
    <ligand>
        <name>substrate</name>
    </ligand>
</feature>
<dbReference type="EC" id="2.5.1.-" evidence="2"/>
<dbReference type="GO" id="GO:0000287">
    <property type="term" value="F:magnesium ion binding"/>
    <property type="evidence" value="ECO:0007669"/>
    <property type="project" value="UniProtKB-UniRule"/>
</dbReference>
<gene>
    <name evidence="3" type="ORF">A3F03_01545</name>
</gene>
<accession>A0A1F7I3M5</accession>
<dbReference type="InterPro" id="IPR036424">
    <property type="entry name" value="UPP_synth-like_sf"/>
</dbReference>
<feature type="binding site" evidence="2">
    <location>
        <begin position="60"/>
        <end position="62"/>
    </location>
    <ligand>
        <name>substrate</name>
    </ligand>
</feature>
<comment type="similarity">
    <text evidence="2">Belongs to the UPP synthase family.</text>
</comment>
<organism evidence="3 4">
    <name type="scientific">Candidatus Roizmanbacteria bacterium RIFCSPHIGHO2_12_FULL_41_11</name>
    <dbReference type="NCBI Taxonomy" id="1802052"/>
    <lineage>
        <taxon>Bacteria</taxon>
        <taxon>Candidatus Roizmaniibacteriota</taxon>
    </lineage>
</organism>
<feature type="binding site" evidence="2">
    <location>
        <position position="15"/>
    </location>
    <ligand>
        <name>Mg(2+)</name>
        <dbReference type="ChEBI" id="CHEBI:18420"/>
    </ligand>
</feature>
<comment type="caution">
    <text evidence="3">The sequence shown here is derived from an EMBL/GenBank/DDBJ whole genome shotgun (WGS) entry which is preliminary data.</text>
</comment>
<keyword evidence="2" id="KW-0479">Metal-binding</keyword>
<feature type="binding site" evidence="2">
    <location>
        <position position="20"/>
    </location>
    <ligand>
        <name>substrate</name>
    </ligand>
</feature>
<dbReference type="Gene3D" id="3.40.1180.10">
    <property type="entry name" value="Decaprenyl diphosphate synthase-like"/>
    <property type="match status" value="1"/>
</dbReference>
<feature type="active site" evidence="2">
    <location>
        <position position="15"/>
    </location>
</feature>
<keyword evidence="1 2" id="KW-0808">Transferase</keyword>
<sequence length="229" mass="26436">MNNQNLPLHVAIIPDGNRRWAVNRGLPTAEGHRRGFNNTVKLIKKARELGIKVLTLWAFSTENWIRKKEEVNHLMDIFVRMIDKFTREAVKNNTRIIHLGRKDRIPKNLKEKIDYAETTTKDFNKNILAIALDYGGRDEIVRGVAKAIKEGKNLPVSEGSFRHYLDSSQLPDVDLIIRTSGERRLSGFLLWEAPYAELTFVDQHFPDFSPGDFASCINDYTTRQRRFGK</sequence>
<feature type="active site" description="Proton acceptor" evidence="2">
    <location>
        <position position="63"/>
    </location>
</feature>
<comment type="subunit">
    <text evidence="2">Homodimer.</text>
</comment>
<dbReference type="PROSITE" id="PS01066">
    <property type="entry name" value="UPP_SYNTHASE"/>
    <property type="match status" value="1"/>
</dbReference>
<feature type="binding site" evidence="2">
    <location>
        <position position="197"/>
    </location>
    <ligand>
        <name>Mg(2+)</name>
        <dbReference type="ChEBI" id="CHEBI:18420"/>
    </ligand>
</feature>
<keyword evidence="2" id="KW-0460">Magnesium</keyword>
<evidence type="ECO:0000256" key="2">
    <source>
        <dbReference type="HAMAP-Rule" id="MF_01139"/>
    </source>
</evidence>
<comment type="caution">
    <text evidence="2">Lacks conserved residue(s) required for the propagation of feature annotation.</text>
</comment>
<dbReference type="GO" id="GO:0045547">
    <property type="term" value="F:ditrans,polycis-polyprenyl diphosphate synthase [(2E,6E)-farnesyl diphosphate specific] activity"/>
    <property type="evidence" value="ECO:0007669"/>
    <property type="project" value="TreeGrafter"/>
</dbReference>
<feature type="binding site" evidence="2">
    <location>
        <position position="64"/>
    </location>
    <ligand>
        <name>substrate</name>
    </ligand>
</feature>
<dbReference type="HAMAP" id="MF_01139">
    <property type="entry name" value="ISPT"/>
    <property type="match status" value="1"/>
</dbReference>
<dbReference type="CDD" id="cd00475">
    <property type="entry name" value="Cis_IPPS"/>
    <property type="match status" value="1"/>
</dbReference>
<comment type="cofactor">
    <cofactor evidence="2">
        <name>Mg(2+)</name>
        <dbReference type="ChEBI" id="CHEBI:18420"/>
    </cofactor>
    <text evidence="2">Binds 2 magnesium ions per subunit.</text>
</comment>
<dbReference type="GO" id="GO:0016094">
    <property type="term" value="P:polyprenol biosynthetic process"/>
    <property type="evidence" value="ECO:0007669"/>
    <property type="project" value="TreeGrafter"/>
</dbReference>
<evidence type="ECO:0000313" key="3">
    <source>
        <dbReference type="EMBL" id="OGK37882.1"/>
    </source>
</evidence>
<dbReference type="PANTHER" id="PTHR10291">
    <property type="entry name" value="DEHYDRODOLICHYL DIPHOSPHATE SYNTHASE FAMILY MEMBER"/>
    <property type="match status" value="1"/>
</dbReference>
<feature type="binding site" evidence="2">
    <location>
        <position position="32"/>
    </location>
    <ligand>
        <name>substrate</name>
    </ligand>
</feature>
<reference evidence="3 4" key="1">
    <citation type="journal article" date="2016" name="Nat. Commun.">
        <title>Thousands of microbial genomes shed light on interconnected biogeochemical processes in an aquifer system.</title>
        <authorList>
            <person name="Anantharaman K."/>
            <person name="Brown C.T."/>
            <person name="Hug L.A."/>
            <person name="Sharon I."/>
            <person name="Castelle C.J."/>
            <person name="Probst A.J."/>
            <person name="Thomas B.C."/>
            <person name="Singh A."/>
            <person name="Wilkins M.J."/>
            <person name="Karaoz U."/>
            <person name="Brodie E.L."/>
            <person name="Williams K.H."/>
            <person name="Hubbard S.S."/>
            <person name="Banfield J.F."/>
        </authorList>
    </citation>
    <scope>NUCLEOTIDE SEQUENCE [LARGE SCALE GENOMIC DNA]</scope>
</reference>
<proteinExistence type="inferred from homology"/>
<dbReference type="Pfam" id="PF01255">
    <property type="entry name" value="Prenyltransf"/>
    <property type="match status" value="1"/>
</dbReference>
<dbReference type="Proteomes" id="UP000176803">
    <property type="component" value="Unassembled WGS sequence"/>
</dbReference>
<evidence type="ECO:0000256" key="1">
    <source>
        <dbReference type="ARBA" id="ARBA00022679"/>
    </source>
</evidence>
<feature type="binding site" evidence="2">
    <location>
        <position position="66"/>
    </location>
    <ligand>
        <name>substrate</name>
    </ligand>
</feature>
<dbReference type="AlphaFoldDB" id="A0A1F7I3M5"/>
<dbReference type="NCBIfam" id="TIGR00055">
    <property type="entry name" value="uppS"/>
    <property type="match status" value="1"/>
</dbReference>
<comment type="function">
    <text evidence="2">Catalyzes the condensation of isopentenyl diphosphate (IPP) with allylic pyrophosphates generating different type of terpenoids.</text>
</comment>
<feature type="binding site" evidence="2">
    <location>
        <position position="178"/>
    </location>
    <ligand>
        <name>substrate</name>
    </ligand>
</feature>
<name>A0A1F7I3M5_9BACT</name>
<dbReference type="InterPro" id="IPR001441">
    <property type="entry name" value="UPP_synth-like"/>
</dbReference>
<dbReference type="EMBL" id="MGAC01000028">
    <property type="protein sequence ID" value="OGK37882.1"/>
    <property type="molecule type" value="Genomic_DNA"/>
</dbReference>
<feature type="binding site" evidence="2">
    <location>
        <begin position="184"/>
        <end position="186"/>
    </location>
    <ligand>
        <name>substrate</name>
    </ligand>
</feature>
<dbReference type="PANTHER" id="PTHR10291:SF0">
    <property type="entry name" value="DEHYDRODOLICHYL DIPHOSPHATE SYNTHASE 2"/>
    <property type="match status" value="1"/>
</dbReference>
<protein>
    <recommendedName>
        <fullName evidence="2">Isoprenyl transferase</fullName>
        <ecNumber evidence="2">2.5.1.-</ecNumber>
    </recommendedName>
</protein>